<evidence type="ECO:0000256" key="5">
    <source>
        <dbReference type="ARBA" id="ARBA00023139"/>
    </source>
</evidence>
<dbReference type="GO" id="GO:0016020">
    <property type="term" value="C:membrane"/>
    <property type="evidence" value="ECO:0007669"/>
    <property type="project" value="UniProtKB-SubCell"/>
</dbReference>
<gene>
    <name evidence="8" type="ORF">HNR53_000865</name>
</gene>
<keyword evidence="6" id="KW-0449">Lipoprotein</keyword>
<dbReference type="InterPro" id="IPR004872">
    <property type="entry name" value="Lipoprotein_NlpA"/>
</dbReference>
<comment type="similarity">
    <text evidence="2">Belongs to the NlpA lipoprotein family.</text>
</comment>
<protein>
    <submittedName>
        <fullName evidence="8">D-methionine transport system substrate-binding protein</fullName>
    </submittedName>
</protein>
<evidence type="ECO:0000256" key="2">
    <source>
        <dbReference type="ARBA" id="ARBA00008973"/>
    </source>
</evidence>
<dbReference type="AlphaFoldDB" id="A0A7X0HR69"/>
<evidence type="ECO:0000256" key="6">
    <source>
        <dbReference type="ARBA" id="ARBA00023288"/>
    </source>
</evidence>
<evidence type="ECO:0000313" key="9">
    <source>
        <dbReference type="Proteomes" id="UP000531594"/>
    </source>
</evidence>
<evidence type="ECO:0000256" key="1">
    <source>
        <dbReference type="ARBA" id="ARBA00004635"/>
    </source>
</evidence>
<organism evidence="8 9">
    <name type="scientific">Bacillus benzoevorans</name>
    <dbReference type="NCBI Taxonomy" id="1456"/>
    <lineage>
        <taxon>Bacteria</taxon>
        <taxon>Bacillati</taxon>
        <taxon>Bacillota</taxon>
        <taxon>Bacilli</taxon>
        <taxon>Bacillales</taxon>
        <taxon>Bacillaceae</taxon>
        <taxon>Bacillus</taxon>
    </lineage>
</organism>
<dbReference type="Gene3D" id="3.40.190.10">
    <property type="entry name" value="Periplasmic binding protein-like II"/>
    <property type="match status" value="2"/>
</dbReference>
<comment type="caution">
    <text evidence="8">The sequence shown here is derived from an EMBL/GenBank/DDBJ whole genome shotgun (WGS) entry which is preliminary data.</text>
</comment>
<comment type="subcellular location">
    <subcellularLocation>
        <location evidence="1">Membrane</location>
        <topology evidence="1">Lipid-anchor</topology>
    </subcellularLocation>
</comment>
<evidence type="ECO:0000256" key="4">
    <source>
        <dbReference type="ARBA" id="ARBA00023136"/>
    </source>
</evidence>
<dbReference type="Proteomes" id="UP000531594">
    <property type="component" value="Unassembled WGS sequence"/>
</dbReference>
<keyword evidence="9" id="KW-1185">Reference proteome</keyword>
<dbReference type="PANTHER" id="PTHR30429">
    <property type="entry name" value="D-METHIONINE-BINDING LIPOPROTEIN METQ"/>
    <property type="match status" value="1"/>
</dbReference>
<dbReference type="SUPFAM" id="SSF53850">
    <property type="entry name" value="Periplasmic binding protein-like II"/>
    <property type="match status" value="1"/>
</dbReference>
<keyword evidence="5" id="KW-0564">Palmitate</keyword>
<dbReference type="EMBL" id="JACHGK010000002">
    <property type="protein sequence ID" value="MBB6444257.1"/>
    <property type="molecule type" value="Genomic_DNA"/>
</dbReference>
<sequence>MKKLLLLLLVSILAITAAACGKEKAAGSEEDEEISIVVFDDPVFKKIAEIAVEEVKKQGYTLKPIYMNDIVQPNKIVDNKEAFANYFQHVAYLNQFNEDQGTKVIPAFHTFIDPAGLYSKKHKSLKEIPEGGTIAIPLDPANNGRALFMLQKEGLLKLKEGVEVVHTSVNDIIENPLHLKFKEVDQQMLGRTIDDVDAGFMFTAIAISSGLNPDDALVLEDEKDDIEPYSLVVGIHPDNKDSEKNEILRKAFQNDRVKKVLKENYPLVITAW</sequence>
<dbReference type="PROSITE" id="PS51257">
    <property type="entry name" value="PROKAR_LIPOPROTEIN"/>
    <property type="match status" value="1"/>
</dbReference>
<reference evidence="8 9" key="1">
    <citation type="submission" date="2020-08" db="EMBL/GenBank/DDBJ databases">
        <title>Genomic Encyclopedia of Type Strains, Phase IV (KMG-IV): sequencing the most valuable type-strain genomes for metagenomic binning, comparative biology and taxonomic classification.</title>
        <authorList>
            <person name="Goeker M."/>
        </authorList>
    </citation>
    <scope>NUCLEOTIDE SEQUENCE [LARGE SCALE GENOMIC DNA]</scope>
    <source>
        <strain evidence="8 9">DSM 5391</strain>
    </source>
</reference>
<evidence type="ECO:0000256" key="3">
    <source>
        <dbReference type="ARBA" id="ARBA00022729"/>
    </source>
</evidence>
<feature type="chain" id="PRO_5038541194" evidence="7">
    <location>
        <begin position="20"/>
        <end position="272"/>
    </location>
</feature>
<evidence type="ECO:0000313" key="8">
    <source>
        <dbReference type="EMBL" id="MBB6444257.1"/>
    </source>
</evidence>
<dbReference type="Pfam" id="PF03180">
    <property type="entry name" value="Lipoprotein_9"/>
    <property type="match status" value="1"/>
</dbReference>
<proteinExistence type="inferred from homology"/>
<feature type="signal peptide" evidence="7">
    <location>
        <begin position="1"/>
        <end position="19"/>
    </location>
</feature>
<dbReference type="RefSeq" id="WP_184523160.1">
    <property type="nucleotide sequence ID" value="NZ_JACHGK010000002.1"/>
</dbReference>
<name>A0A7X0HR69_9BACI</name>
<accession>A0A7X0HR69</accession>
<keyword evidence="3 7" id="KW-0732">Signal</keyword>
<keyword evidence="4" id="KW-0472">Membrane</keyword>
<dbReference type="PANTHER" id="PTHR30429:SF0">
    <property type="entry name" value="METHIONINE-BINDING LIPOPROTEIN METQ"/>
    <property type="match status" value="1"/>
</dbReference>
<evidence type="ECO:0000256" key="7">
    <source>
        <dbReference type="SAM" id="SignalP"/>
    </source>
</evidence>